<evidence type="ECO:0000313" key="4">
    <source>
        <dbReference type="Proteomes" id="UP000596427"/>
    </source>
</evidence>
<gene>
    <name evidence="3" type="ORF">EZH22_17540</name>
</gene>
<dbReference type="AlphaFoldDB" id="A0A974PJV7"/>
<feature type="signal peptide" evidence="2">
    <location>
        <begin position="1"/>
        <end position="25"/>
    </location>
</feature>
<sequence length="123" mass="12786">MSQVISGLTAIAFIAAGAGASPAYADNARRFDGTWSVRTSAETGDCNKNYDFKLAVKGGTVTYAGFWPVTATGGINKLGAVRMMLKHGSHKVAATGLAEGDQASGDWSSPHPKCSGSWFAKRS</sequence>
<dbReference type="EMBL" id="CP063362">
    <property type="protein sequence ID" value="QRG04937.1"/>
    <property type="molecule type" value="Genomic_DNA"/>
</dbReference>
<feature type="chain" id="PRO_5037455337" evidence="2">
    <location>
        <begin position="26"/>
        <end position="123"/>
    </location>
</feature>
<feature type="region of interest" description="Disordered" evidence="1">
    <location>
        <begin position="99"/>
        <end position="123"/>
    </location>
</feature>
<reference evidence="3 4" key="1">
    <citation type="submission" date="2020-10" db="EMBL/GenBank/DDBJ databases">
        <title>Degradation of 1,4-Dioxane by Xanthobacter sp. YN2, via a Novel Group-2 Soluble Di-Iron Monooxygenase.</title>
        <authorList>
            <person name="Ma F."/>
            <person name="Wang Y."/>
            <person name="Yang J."/>
            <person name="Guo H."/>
            <person name="Su D."/>
            <person name="Yu L."/>
        </authorList>
    </citation>
    <scope>NUCLEOTIDE SEQUENCE [LARGE SCALE GENOMIC DNA]</scope>
    <source>
        <strain evidence="3 4">YN2</strain>
    </source>
</reference>
<proteinExistence type="predicted"/>
<accession>A0A974PJV7</accession>
<dbReference type="KEGG" id="xdi:EZH22_17540"/>
<evidence type="ECO:0000313" key="3">
    <source>
        <dbReference type="EMBL" id="QRG04937.1"/>
    </source>
</evidence>
<organism evidence="3 4">
    <name type="scientific">Xanthobacter dioxanivorans</name>
    <dbReference type="NCBI Taxonomy" id="2528964"/>
    <lineage>
        <taxon>Bacteria</taxon>
        <taxon>Pseudomonadati</taxon>
        <taxon>Pseudomonadota</taxon>
        <taxon>Alphaproteobacteria</taxon>
        <taxon>Hyphomicrobiales</taxon>
        <taxon>Xanthobacteraceae</taxon>
        <taxon>Xanthobacter</taxon>
    </lineage>
</organism>
<protein>
    <submittedName>
        <fullName evidence="3">Uncharacterized protein</fullName>
    </submittedName>
</protein>
<dbReference type="Proteomes" id="UP000596427">
    <property type="component" value="Chromosome"/>
</dbReference>
<name>A0A974PJV7_9HYPH</name>
<keyword evidence="4" id="KW-1185">Reference proteome</keyword>
<evidence type="ECO:0000256" key="1">
    <source>
        <dbReference type="SAM" id="MobiDB-lite"/>
    </source>
</evidence>
<evidence type="ECO:0000256" key="2">
    <source>
        <dbReference type="SAM" id="SignalP"/>
    </source>
</evidence>
<keyword evidence="2" id="KW-0732">Signal</keyword>
<dbReference type="RefSeq" id="WP_203191812.1">
    <property type="nucleotide sequence ID" value="NZ_CP063362.1"/>
</dbReference>